<comment type="caution">
    <text evidence="2">The sequence shown here is derived from an EMBL/GenBank/DDBJ whole genome shotgun (WGS) entry which is preliminary data.</text>
</comment>
<feature type="domain" description="Reverse transcriptase" evidence="1">
    <location>
        <begin position="20"/>
        <end position="74"/>
    </location>
</feature>
<dbReference type="Gene3D" id="3.10.10.10">
    <property type="entry name" value="HIV Type 1 Reverse Transcriptase, subunit A, domain 1"/>
    <property type="match status" value="1"/>
</dbReference>
<accession>A0AAV3ZCV9</accession>
<keyword evidence="3" id="KW-1185">Reference proteome</keyword>
<protein>
    <submittedName>
        <fullName evidence="2">Gag Pol polyprotein</fullName>
    </submittedName>
</protein>
<dbReference type="InterPro" id="IPR043128">
    <property type="entry name" value="Rev_trsase/Diguanyl_cyclase"/>
</dbReference>
<dbReference type="PANTHER" id="PTHR24559">
    <property type="entry name" value="TRANSPOSON TY3-I GAG-POL POLYPROTEIN"/>
    <property type="match status" value="1"/>
</dbReference>
<evidence type="ECO:0000313" key="2">
    <source>
        <dbReference type="EMBL" id="GFN92412.1"/>
    </source>
</evidence>
<dbReference type="PANTHER" id="PTHR24559:SF444">
    <property type="entry name" value="REVERSE TRANSCRIPTASE DOMAIN-CONTAINING PROTEIN"/>
    <property type="match status" value="1"/>
</dbReference>
<sequence>MAPSSIAKTAVFTPFGVWKFLQMPCGLKNATQSFQRLMDGVLRDVPFAFVFLDDILVASHSPQSTLNICNDFSPCCPPMGWSLIRLSVSLVLMNLIF</sequence>
<dbReference type="Pfam" id="PF00078">
    <property type="entry name" value="RVT_1"/>
    <property type="match status" value="1"/>
</dbReference>
<evidence type="ECO:0000313" key="3">
    <source>
        <dbReference type="Proteomes" id="UP000735302"/>
    </source>
</evidence>
<dbReference type="InterPro" id="IPR000477">
    <property type="entry name" value="RT_dom"/>
</dbReference>
<dbReference type="InterPro" id="IPR043502">
    <property type="entry name" value="DNA/RNA_pol_sf"/>
</dbReference>
<reference evidence="2 3" key="1">
    <citation type="journal article" date="2021" name="Elife">
        <title>Chloroplast acquisition without the gene transfer in kleptoplastic sea slugs, Plakobranchus ocellatus.</title>
        <authorList>
            <person name="Maeda T."/>
            <person name="Takahashi S."/>
            <person name="Yoshida T."/>
            <person name="Shimamura S."/>
            <person name="Takaki Y."/>
            <person name="Nagai Y."/>
            <person name="Toyoda A."/>
            <person name="Suzuki Y."/>
            <person name="Arimoto A."/>
            <person name="Ishii H."/>
            <person name="Satoh N."/>
            <person name="Nishiyama T."/>
            <person name="Hasebe M."/>
            <person name="Maruyama T."/>
            <person name="Minagawa J."/>
            <person name="Obokata J."/>
            <person name="Shigenobu S."/>
        </authorList>
    </citation>
    <scope>NUCLEOTIDE SEQUENCE [LARGE SCALE GENOMIC DNA]</scope>
</reference>
<dbReference type="Proteomes" id="UP000735302">
    <property type="component" value="Unassembled WGS sequence"/>
</dbReference>
<dbReference type="EMBL" id="BLXT01002238">
    <property type="protein sequence ID" value="GFN92412.1"/>
    <property type="molecule type" value="Genomic_DNA"/>
</dbReference>
<proteinExistence type="predicted"/>
<dbReference type="Gene3D" id="3.30.70.270">
    <property type="match status" value="1"/>
</dbReference>
<organism evidence="2 3">
    <name type="scientific">Plakobranchus ocellatus</name>
    <dbReference type="NCBI Taxonomy" id="259542"/>
    <lineage>
        <taxon>Eukaryota</taxon>
        <taxon>Metazoa</taxon>
        <taxon>Spiralia</taxon>
        <taxon>Lophotrochozoa</taxon>
        <taxon>Mollusca</taxon>
        <taxon>Gastropoda</taxon>
        <taxon>Heterobranchia</taxon>
        <taxon>Euthyneura</taxon>
        <taxon>Panpulmonata</taxon>
        <taxon>Sacoglossa</taxon>
        <taxon>Placobranchoidea</taxon>
        <taxon>Plakobranchidae</taxon>
        <taxon>Plakobranchus</taxon>
    </lineage>
</organism>
<evidence type="ECO:0000259" key="1">
    <source>
        <dbReference type="Pfam" id="PF00078"/>
    </source>
</evidence>
<name>A0AAV3ZCV9_9GAST</name>
<gene>
    <name evidence="2" type="ORF">PoB_001891800</name>
</gene>
<dbReference type="SUPFAM" id="SSF56672">
    <property type="entry name" value="DNA/RNA polymerases"/>
    <property type="match status" value="1"/>
</dbReference>
<dbReference type="InterPro" id="IPR053134">
    <property type="entry name" value="RNA-dir_DNA_polymerase"/>
</dbReference>
<dbReference type="AlphaFoldDB" id="A0AAV3ZCV9"/>